<dbReference type="InterPro" id="IPR012338">
    <property type="entry name" value="Beta-lactam/transpept-like"/>
</dbReference>
<accession>A0ABN2HLJ2</accession>
<gene>
    <name evidence="2" type="ORF">GCM10009733_102680</name>
</gene>
<evidence type="ECO:0000259" key="1">
    <source>
        <dbReference type="Pfam" id="PF00144"/>
    </source>
</evidence>
<proteinExistence type="predicted"/>
<comment type="caution">
    <text evidence="2">The sequence shown here is derived from an EMBL/GenBank/DDBJ whole genome shotgun (WGS) entry which is preliminary data.</text>
</comment>
<organism evidence="2 3">
    <name type="scientific">Nonomuraea maheshkhaliensis</name>
    <dbReference type="NCBI Taxonomy" id="419590"/>
    <lineage>
        <taxon>Bacteria</taxon>
        <taxon>Bacillati</taxon>
        <taxon>Actinomycetota</taxon>
        <taxon>Actinomycetes</taxon>
        <taxon>Streptosporangiales</taxon>
        <taxon>Streptosporangiaceae</taxon>
        <taxon>Nonomuraea</taxon>
    </lineage>
</organism>
<dbReference type="InterPro" id="IPR050789">
    <property type="entry name" value="Diverse_Enzym_Activities"/>
</dbReference>
<dbReference type="GO" id="GO:0016787">
    <property type="term" value="F:hydrolase activity"/>
    <property type="evidence" value="ECO:0007669"/>
    <property type="project" value="UniProtKB-KW"/>
</dbReference>
<dbReference type="RefSeq" id="WP_346114513.1">
    <property type="nucleotide sequence ID" value="NZ_BAAAMU010000167.1"/>
</dbReference>
<sequence length="551" mass="59679">MTRPLDVPLMRARLSALLAEHRIPSATIGVLAGGKSTEFAAGVKNVSTWEPATTGTVYQCGSVSKTWTALAFMQLVDEGKVALDEPVRAYLPGFRVADPEAGARVTPRHLLNHTSGIEESYADPGEDDDVYERMVANIADARQVHPVGHTHGYSPALGYAILARIMEVIDGKRWDDIMRDRLFVPMGLISTSTRPEHVDPDRAATGYLIRSLDEGPVRSPLTHLPRAFGPGGNVSTTAGELLTLAYVILNEGRAPDGTVIVSPDAIREMTTSRVPVPDPYTFGPEWALGLIVCDWHGQTVYAHDGSAVSQSARLRILPEPGIAVSMLANAGPHDGFYRKVFNEILSALGAPTIPALPEPDPALVLDLSRYEGSYERPGTRYDVTADAGKLHLKHTLNPMEAQLLGKPEQLDHELLPISDTHFLMRSDDPLEDPQTLALYDVENGVARYLHLNCRVHPRIDEKGATVHVMAVSSISDGDGFWESVKTAYGRLPQGARWTVAVASTDGTRAVNVIVHDSIDAVRSFFEDHAGPFATTEYFEADAANAVGLPAA</sequence>
<feature type="domain" description="Beta-lactamase-related" evidence="1">
    <location>
        <begin position="11"/>
        <end position="334"/>
    </location>
</feature>
<keyword evidence="2" id="KW-0378">Hydrolase</keyword>
<dbReference type="PANTHER" id="PTHR43283:SF3">
    <property type="entry name" value="BETA-LACTAMASE FAMILY PROTEIN (AFU_ORTHOLOGUE AFUA_5G07500)"/>
    <property type="match status" value="1"/>
</dbReference>
<dbReference type="Gene3D" id="3.40.710.10">
    <property type="entry name" value="DD-peptidase/beta-lactamase superfamily"/>
    <property type="match status" value="1"/>
</dbReference>
<dbReference type="PANTHER" id="PTHR43283">
    <property type="entry name" value="BETA-LACTAMASE-RELATED"/>
    <property type="match status" value="1"/>
</dbReference>
<evidence type="ECO:0000313" key="2">
    <source>
        <dbReference type="EMBL" id="GAA1689837.1"/>
    </source>
</evidence>
<dbReference type="EMBL" id="BAAAMU010000167">
    <property type="protein sequence ID" value="GAA1689837.1"/>
    <property type="molecule type" value="Genomic_DNA"/>
</dbReference>
<reference evidence="2 3" key="1">
    <citation type="journal article" date="2019" name="Int. J. Syst. Evol. Microbiol.">
        <title>The Global Catalogue of Microorganisms (GCM) 10K type strain sequencing project: providing services to taxonomists for standard genome sequencing and annotation.</title>
        <authorList>
            <consortium name="The Broad Institute Genomics Platform"/>
            <consortium name="The Broad Institute Genome Sequencing Center for Infectious Disease"/>
            <person name="Wu L."/>
            <person name="Ma J."/>
        </authorList>
    </citation>
    <scope>NUCLEOTIDE SEQUENCE [LARGE SCALE GENOMIC DNA]</scope>
    <source>
        <strain evidence="2 3">JCM 13929</strain>
    </source>
</reference>
<protein>
    <submittedName>
        <fullName evidence="2">Serine hydrolase domain-containing protein</fullName>
    </submittedName>
</protein>
<dbReference type="SUPFAM" id="SSF56601">
    <property type="entry name" value="beta-lactamase/transpeptidase-like"/>
    <property type="match status" value="1"/>
</dbReference>
<keyword evidence="3" id="KW-1185">Reference proteome</keyword>
<dbReference type="InterPro" id="IPR001466">
    <property type="entry name" value="Beta-lactam-related"/>
</dbReference>
<name>A0ABN2HLJ2_9ACTN</name>
<evidence type="ECO:0000313" key="3">
    <source>
        <dbReference type="Proteomes" id="UP001500064"/>
    </source>
</evidence>
<dbReference type="Pfam" id="PF00144">
    <property type="entry name" value="Beta-lactamase"/>
    <property type="match status" value="1"/>
</dbReference>
<dbReference type="Proteomes" id="UP001500064">
    <property type="component" value="Unassembled WGS sequence"/>
</dbReference>